<gene>
    <name evidence="4" type="ORF">FisN_2Hh504</name>
</gene>
<accession>A0A1Z5JGA7</accession>
<dbReference type="Pfam" id="PF01833">
    <property type="entry name" value="TIG"/>
    <property type="match status" value="1"/>
</dbReference>
<dbReference type="GO" id="GO:0006260">
    <property type="term" value="P:DNA replication"/>
    <property type="evidence" value="ECO:0007669"/>
    <property type="project" value="UniProtKB-KW"/>
</dbReference>
<dbReference type="PANTHER" id="PTHR23389:SF6">
    <property type="entry name" value="REPLICATION FACTOR C SUBUNIT 1"/>
    <property type="match status" value="1"/>
</dbReference>
<keyword evidence="1" id="KW-0235">DNA replication</keyword>
<evidence type="ECO:0000256" key="1">
    <source>
        <dbReference type="ARBA" id="ARBA00022705"/>
    </source>
</evidence>
<feature type="domain" description="AAA+ ATPase" evidence="3">
    <location>
        <begin position="458"/>
        <end position="601"/>
    </location>
</feature>
<dbReference type="GO" id="GO:0016887">
    <property type="term" value="F:ATP hydrolysis activity"/>
    <property type="evidence" value="ECO:0007669"/>
    <property type="project" value="InterPro"/>
</dbReference>
<dbReference type="Proteomes" id="UP000198406">
    <property type="component" value="Unassembled WGS sequence"/>
</dbReference>
<dbReference type="GO" id="GO:0003677">
    <property type="term" value="F:DNA binding"/>
    <property type="evidence" value="ECO:0007669"/>
    <property type="project" value="TreeGrafter"/>
</dbReference>
<protein>
    <recommendedName>
        <fullName evidence="3">AAA+ ATPase domain-containing protein</fullName>
    </recommendedName>
</protein>
<dbReference type="SMART" id="SM00382">
    <property type="entry name" value="AAA"/>
    <property type="match status" value="1"/>
</dbReference>
<dbReference type="OrthoDB" id="49561at2759"/>
<evidence type="ECO:0000259" key="3">
    <source>
        <dbReference type="SMART" id="SM00382"/>
    </source>
</evidence>
<dbReference type="EMBL" id="BDSP01000060">
    <property type="protein sequence ID" value="GAX13019.1"/>
    <property type="molecule type" value="Genomic_DNA"/>
</dbReference>
<dbReference type="InterPro" id="IPR003959">
    <property type="entry name" value="ATPase_AAA_core"/>
</dbReference>
<dbReference type="InterPro" id="IPR027417">
    <property type="entry name" value="P-loop_NTPase"/>
</dbReference>
<feature type="region of interest" description="Disordered" evidence="2">
    <location>
        <begin position="1154"/>
        <end position="1175"/>
    </location>
</feature>
<feature type="region of interest" description="Disordered" evidence="2">
    <location>
        <begin position="167"/>
        <end position="193"/>
    </location>
</feature>
<dbReference type="SUPFAM" id="SSF52540">
    <property type="entry name" value="P-loop containing nucleoside triphosphate hydrolases"/>
    <property type="match status" value="1"/>
</dbReference>
<organism evidence="4 5">
    <name type="scientific">Fistulifera solaris</name>
    <name type="common">Oleaginous diatom</name>
    <dbReference type="NCBI Taxonomy" id="1519565"/>
    <lineage>
        <taxon>Eukaryota</taxon>
        <taxon>Sar</taxon>
        <taxon>Stramenopiles</taxon>
        <taxon>Ochrophyta</taxon>
        <taxon>Bacillariophyta</taxon>
        <taxon>Bacillariophyceae</taxon>
        <taxon>Bacillariophycidae</taxon>
        <taxon>Naviculales</taxon>
        <taxon>Naviculaceae</taxon>
        <taxon>Fistulifera</taxon>
    </lineage>
</organism>
<feature type="region of interest" description="Disordered" evidence="2">
    <location>
        <begin position="87"/>
        <end position="109"/>
    </location>
</feature>
<dbReference type="InterPro" id="IPR003593">
    <property type="entry name" value="AAA+_ATPase"/>
</dbReference>
<name>A0A1Z5JGA7_FISSO</name>
<evidence type="ECO:0000313" key="5">
    <source>
        <dbReference type="Proteomes" id="UP000198406"/>
    </source>
</evidence>
<dbReference type="AlphaFoldDB" id="A0A1Z5JGA7"/>
<dbReference type="GO" id="GO:0005524">
    <property type="term" value="F:ATP binding"/>
    <property type="evidence" value="ECO:0007669"/>
    <property type="project" value="InterPro"/>
</dbReference>
<proteinExistence type="predicted"/>
<reference evidence="4 5" key="1">
    <citation type="journal article" date="2015" name="Plant Cell">
        <title>Oil accumulation by the oleaginous diatom Fistulifera solaris as revealed by the genome and transcriptome.</title>
        <authorList>
            <person name="Tanaka T."/>
            <person name="Maeda Y."/>
            <person name="Veluchamy A."/>
            <person name="Tanaka M."/>
            <person name="Abida H."/>
            <person name="Marechal E."/>
            <person name="Bowler C."/>
            <person name="Muto M."/>
            <person name="Sunaga Y."/>
            <person name="Tanaka M."/>
            <person name="Yoshino T."/>
            <person name="Taniguchi T."/>
            <person name="Fukuda Y."/>
            <person name="Nemoto M."/>
            <person name="Matsumoto M."/>
            <person name="Wong P.S."/>
            <person name="Aburatani S."/>
            <person name="Fujibuchi W."/>
        </authorList>
    </citation>
    <scope>NUCLEOTIDE SEQUENCE [LARGE SCALE GENOMIC DNA]</scope>
    <source>
        <strain evidence="4 5">JPCC DA0580</strain>
    </source>
</reference>
<dbReference type="Gene3D" id="3.40.50.300">
    <property type="entry name" value="P-loop containing nucleotide triphosphate hydrolases"/>
    <property type="match status" value="1"/>
</dbReference>
<dbReference type="GO" id="GO:0005634">
    <property type="term" value="C:nucleus"/>
    <property type="evidence" value="ECO:0007669"/>
    <property type="project" value="TreeGrafter"/>
</dbReference>
<dbReference type="InParanoid" id="A0A1Z5JGA7"/>
<dbReference type="PANTHER" id="PTHR23389">
    <property type="entry name" value="CHROMOSOME TRANSMISSION FIDELITY FACTOR 18"/>
    <property type="match status" value="1"/>
</dbReference>
<dbReference type="InterPro" id="IPR002909">
    <property type="entry name" value="IPT_dom"/>
</dbReference>
<dbReference type="Pfam" id="PF00004">
    <property type="entry name" value="AAA"/>
    <property type="match status" value="1"/>
</dbReference>
<feature type="region of interest" description="Disordered" evidence="2">
    <location>
        <begin position="1"/>
        <end position="34"/>
    </location>
</feature>
<comment type="caution">
    <text evidence="4">The sequence shown here is derived from an EMBL/GenBank/DDBJ whole genome shotgun (WGS) entry which is preliminary data.</text>
</comment>
<evidence type="ECO:0000313" key="4">
    <source>
        <dbReference type="EMBL" id="GAX13019.1"/>
    </source>
</evidence>
<sequence>MASLVQKSMSRNEKEIDAAPAIMLTDESDDAHSPVPLTRKVERWKCDFCCVETFPTKEECIAHEEICSANRKTETKEPEKKLHPFFQPSKRKAPLPSEPKRCKKTKANSKASKVQKAIEIDVTSLTETANKHVTSQPSTDNNALNETAAALGVSPEILLAEQQAFERQADRMKQQNTDAAAKASSDDDQKSLSQWKAQFSYGANAKKLAKESKPTEETTNKELNALATALGMNPASLLAEQRALENQANRQKSKAKDEVKLPRNEQVVESSTAVLHDPIKRRKGAAPMFPCPNHVMPMENDVTMSTDSQGWLTSDRLEMMNRRWAAQSLASERVQDKYHEPVHHLNENTTSWEPQNGSVHDNLFDLLCKNLRVLFNRSPSTELWVDRFRIKDLPEDLCGNRHQLSELEAFLREWKEARQKCLTHMASKYIKTKKTKAKKYKDDDSLFEDSDAEEDFGLPSLCLVSGPVGCGKSDLVRAVVESHGCRLFELSTAEKRGAGALKRAIGEATQSLSSSELMRNSKKNSIFGISTVENAEIDTESSLTAILLDEVDILFENNGDGGFWQALHELSRKSKCPIFLTTNNLESPPFYCEHVQMELPRPEECIHRLRRCIRESMSFQFVSESKEDQDKFLSELARLCGRDMRKVAHELHAYSHSHVQGSETVDLTQDDETSVMLEKSVCDNRECVGIPSVSYVHPNRVDSDQYSLLEITGTEFSVFAETSGELNGSSKRGVAVNVCIGDQQCPAARILSDDTIMVVCPPRRAEGRGYRRSIYYEQVKIASLHRTGITSTTSGGFVFKTLEDGSALLTEHVPVNVQFFQSQGTANDIPKTKQHESCDSESEGEFEFQDEDHVVIHKNVAYNVFYDDEEVSRILNDGIDAWLTRHPDVHEFSTRTTNIAPEKCDTESLIQLCIDTQLTSDAALLEDIGLDGLPYLAGSVPGFGYNLTEAYPLCSNEASKRPPFESTLYQTGWKDDCGFYGGPDAPMTFPLTRTERLLLVDTEKLERGLALPEQVAKSENEENAEDDVAPTFRDSEDFLFPNPVPLGILSLPHVLREARSRTKDTYAVIESRTIRFEKAKQLREGAIHTLQSTLFAEEAQPPLLFFANVHRTLHPLLPEWMQIEKRLFLDYFPYLRWLAVCDRAAERAYKAGNCSKPASVDHRPKKRTTRQTTSKGFSHVWEAMTPSSVWGEKDEDGNNPKASKLTKMLADLAMYKINCTSIEM</sequence>
<evidence type="ECO:0000256" key="2">
    <source>
        <dbReference type="SAM" id="MobiDB-lite"/>
    </source>
</evidence>
<keyword evidence="5" id="KW-1185">Reference proteome</keyword>